<dbReference type="InterPro" id="IPR020476">
    <property type="entry name" value="Nudix_hydrolase"/>
</dbReference>
<evidence type="ECO:0000256" key="1">
    <source>
        <dbReference type="ARBA" id="ARBA00001946"/>
    </source>
</evidence>
<dbReference type="PANTHER" id="PTHR43046">
    <property type="entry name" value="GDP-MANNOSE MANNOSYL HYDROLASE"/>
    <property type="match status" value="1"/>
</dbReference>
<evidence type="ECO:0000256" key="3">
    <source>
        <dbReference type="RuleBase" id="RU003476"/>
    </source>
</evidence>
<keyword evidence="6" id="KW-1185">Reference proteome</keyword>
<accession>A0ABV8XR38</accession>
<dbReference type="GO" id="GO:0016787">
    <property type="term" value="F:hydrolase activity"/>
    <property type="evidence" value="ECO:0007669"/>
    <property type="project" value="UniProtKB-KW"/>
</dbReference>
<dbReference type="InterPro" id="IPR000086">
    <property type="entry name" value="NUDIX_hydrolase_dom"/>
</dbReference>
<dbReference type="PROSITE" id="PS00893">
    <property type="entry name" value="NUDIX_BOX"/>
    <property type="match status" value="1"/>
</dbReference>
<dbReference type="PROSITE" id="PS51462">
    <property type="entry name" value="NUDIX"/>
    <property type="match status" value="1"/>
</dbReference>
<dbReference type="SUPFAM" id="SSF55811">
    <property type="entry name" value="Nudix"/>
    <property type="match status" value="1"/>
</dbReference>
<proteinExistence type="inferred from homology"/>
<reference evidence="6" key="1">
    <citation type="journal article" date="2019" name="Int. J. Syst. Evol. Microbiol.">
        <title>The Global Catalogue of Microorganisms (GCM) 10K type strain sequencing project: providing services to taxonomists for standard genome sequencing and annotation.</title>
        <authorList>
            <consortium name="The Broad Institute Genomics Platform"/>
            <consortium name="The Broad Institute Genome Sequencing Center for Infectious Disease"/>
            <person name="Wu L."/>
            <person name="Ma J."/>
        </authorList>
    </citation>
    <scope>NUCLEOTIDE SEQUENCE [LARGE SCALE GENOMIC DNA]</scope>
    <source>
        <strain evidence="6">CCUG 56029</strain>
    </source>
</reference>
<dbReference type="Gene3D" id="3.90.79.10">
    <property type="entry name" value="Nucleoside Triphosphate Pyrophosphohydrolase"/>
    <property type="match status" value="1"/>
</dbReference>
<dbReference type="InterPro" id="IPR059176">
    <property type="entry name" value="UDP-X_N"/>
</dbReference>
<dbReference type="PANTHER" id="PTHR43046:SF14">
    <property type="entry name" value="MUTT_NUDIX FAMILY PROTEIN"/>
    <property type="match status" value="1"/>
</dbReference>
<name>A0ABV8XR38_9DEIO</name>
<evidence type="ECO:0000313" key="6">
    <source>
        <dbReference type="Proteomes" id="UP001595998"/>
    </source>
</evidence>
<feature type="domain" description="Nudix hydrolase" evidence="4">
    <location>
        <begin position="65"/>
        <end position="189"/>
    </location>
</feature>
<organism evidence="5 6">
    <name type="scientific">Deinococcus navajonensis</name>
    <dbReference type="NCBI Taxonomy" id="309884"/>
    <lineage>
        <taxon>Bacteria</taxon>
        <taxon>Thermotogati</taxon>
        <taxon>Deinococcota</taxon>
        <taxon>Deinococci</taxon>
        <taxon>Deinococcales</taxon>
        <taxon>Deinococcaceae</taxon>
        <taxon>Deinococcus</taxon>
    </lineage>
</organism>
<gene>
    <name evidence="5" type="ORF">ACFOZ9_10875</name>
</gene>
<dbReference type="Pfam" id="PF12535">
    <property type="entry name" value="Nudix_N"/>
    <property type="match status" value="1"/>
</dbReference>
<evidence type="ECO:0000313" key="5">
    <source>
        <dbReference type="EMBL" id="MFC4426720.1"/>
    </source>
</evidence>
<dbReference type="Gene3D" id="6.10.250.1120">
    <property type="match status" value="1"/>
</dbReference>
<comment type="similarity">
    <text evidence="3">Belongs to the Nudix hydrolase family.</text>
</comment>
<evidence type="ECO:0000259" key="4">
    <source>
        <dbReference type="PROSITE" id="PS51462"/>
    </source>
</evidence>
<comment type="cofactor">
    <cofactor evidence="1">
        <name>Mg(2+)</name>
        <dbReference type="ChEBI" id="CHEBI:18420"/>
    </cofactor>
</comment>
<evidence type="ECO:0000256" key="2">
    <source>
        <dbReference type="ARBA" id="ARBA00022801"/>
    </source>
</evidence>
<protein>
    <submittedName>
        <fullName evidence="5">NUDIX hydrolase N-terminal domain-containing protein</fullName>
    </submittedName>
</protein>
<dbReference type="Proteomes" id="UP001595998">
    <property type="component" value="Unassembled WGS sequence"/>
</dbReference>
<dbReference type="InterPro" id="IPR015797">
    <property type="entry name" value="NUDIX_hydrolase-like_dom_sf"/>
</dbReference>
<dbReference type="PRINTS" id="PR00502">
    <property type="entry name" value="NUDIXFAMILY"/>
</dbReference>
<dbReference type="EMBL" id="JBHSEH010000009">
    <property type="protein sequence ID" value="MFC4426720.1"/>
    <property type="molecule type" value="Genomic_DNA"/>
</dbReference>
<dbReference type="Pfam" id="PF00293">
    <property type="entry name" value="NUDIX"/>
    <property type="match status" value="1"/>
</dbReference>
<keyword evidence="2 3" id="KW-0378">Hydrolase</keyword>
<dbReference type="InterPro" id="IPR020084">
    <property type="entry name" value="NUDIX_hydrolase_CS"/>
</dbReference>
<sequence length="253" mass="27968">MNSHRRIAQELRALALTGLAYGQNPYDVDRFRRILELSAQLAALDLPDSARDVRRAYLHNLAHMTPLLAAEAAVVRENRILLIRRSDTGLWALPGGLAEVGETPAEGAVRELYEETGLEGTVVRLLGLLDARHAPNLHGLHLVASLFLLDASGDPRPTLEAREVAFFPWDDLPALHPGHERSVAVVHEALRTARPFFDPPLPRTWPAQTRSEGAPAGQPRHWKVLLARALVRAGGLFLLRRAPIGTTEKDRHT</sequence>
<dbReference type="RefSeq" id="WP_380039474.1">
    <property type="nucleotide sequence ID" value="NZ_JBHSEH010000009.1"/>
</dbReference>
<comment type="caution">
    <text evidence="5">The sequence shown here is derived from an EMBL/GenBank/DDBJ whole genome shotgun (WGS) entry which is preliminary data.</text>
</comment>